<feature type="domain" description="Glycine transporter" evidence="8">
    <location>
        <begin position="96"/>
        <end position="167"/>
    </location>
</feature>
<feature type="transmembrane region" description="Helical" evidence="7">
    <location>
        <begin position="124"/>
        <end position="141"/>
    </location>
</feature>
<keyword evidence="5 7" id="KW-1133">Transmembrane helix</keyword>
<keyword evidence="4 7" id="KW-0812">Transmembrane</keyword>
<dbReference type="InterPro" id="IPR005115">
    <property type="entry name" value="Gly_transporter"/>
</dbReference>
<comment type="caution">
    <text evidence="9">The sequence shown here is derived from an EMBL/GenBank/DDBJ whole genome shotgun (WGS) entry which is preliminary data.</text>
</comment>
<dbReference type="Proteomes" id="UP001500928">
    <property type="component" value="Unassembled WGS sequence"/>
</dbReference>
<evidence type="ECO:0000259" key="8">
    <source>
        <dbReference type="Pfam" id="PF03458"/>
    </source>
</evidence>
<evidence type="ECO:0000256" key="2">
    <source>
        <dbReference type="ARBA" id="ARBA00008193"/>
    </source>
</evidence>
<feature type="transmembrane region" description="Helical" evidence="7">
    <location>
        <begin position="35"/>
        <end position="55"/>
    </location>
</feature>
<feature type="domain" description="Glycine transporter" evidence="8">
    <location>
        <begin position="10"/>
        <end position="83"/>
    </location>
</feature>
<sequence length="214" mass="21755">MPGSSTTQVVLDLIGIAVGGAAGALTAVRSGMHYMGCLLLGLVTGIGGALTRDVLLGAVPPAALTDWRYLTAGLAAALLAQHLHPLLSRVERVVDLADAVWLGLFSVAGALKAVHLGAPPMASVLLGVITGIGGGVLRDVLVDRKPVVLTQEIYVLPALLGSLVVVTAPFLGWPSGAATIPGALLCTAVRVVAIRRGWRGPVVGRRDGASESSR</sequence>
<evidence type="ECO:0000313" key="9">
    <source>
        <dbReference type="EMBL" id="GAA4804728.1"/>
    </source>
</evidence>
<feature type="transmembrane region" description="Helical" evidence="7">
    <location>
        <begin position="178"/>
        <end position="198"/>
    </location>
</feature>
<dbReference type="RefSeq" id="WP_345421465.1">
    <property type="nucleotide sequence ID" value="NZ_BAABHO010000048.1"/>
</dbReference>
<evidence type="ECO:0000256" key="3">
    <source>
        <dbReference type="ARBA" id="ARBA00022475"/>
    </source>
</evidence>
<gene>
    <name evidence="9" type="ORF">GCM10023200_47650</name>
</gene>
<keyword evidence="3" id="KW-1003">Cell membrane</keyword>
<feature type="transmembrane region" description="Helical" evidence="7">
    <location>
        <begin position="6"/>
        <end position="28"/>
    </location>
</feature>
<name>A0ABP9C7J6_9PSEU</name>
<evidence type="ECO:0000256" key="4">
    <source>
        <dbReference type="ARBA" id="ARBA00022692"/>
    </source>
</evidence>
<evidence type="ECO:0000256" key="6">
    <source>
        <dbReference type="ARBA" id="ARBA00023136"/>
    </source>
</evidence>
<protein>
    <submittedName>
        <fullName evidence="9">TRIC cation channel family protein</fullName>
    </submittedName>
</protein>
<comment type="subcellular location">
    <subcellularLocation>
        <location evidence="1">Cell membrane</location>
        <topology evidence="1">Multi-pass membrane protein</topology>
    </subcellularLocation>
</comment>
<keyword evidence="10" id="KW-1185">Reference proteome</keyword>
<dbReference type="PANTHER" id="PTHR30506">
    <property type="entry name" value="INNER MEMBRANE PROTEIN"/>
    <property type="match status" value="1"/>
</dbReference>
<dbReference type="Pfam" id="PF03458">
    <property type="entry name" value="Gly_transporter"/>
    <property type="match status" value="2"/>
</dbReference>
<reference evidence="10" key="1">
    <citation type="journal article" date="2019" name="Int. J. Syst. Evol. Microbiol.">
        <title>The Global Catalogue of Microorganisms (GCM) 10K type strain sequencing project: providing services to taxonomists for standard genome sequencing and annotation.</title>
        <authorList>
            <consortium name="The Broad Institute Genomics Platform"/>
            <consortium name="The Broad Institute Genome Sequencing Center for Infectious Disease"/>
            <person name="Wu L."/>
            <person name="Ma J."/>
        </authorList>
    </citation>
    <scope>NUCLEOTIDE SEQUENCE [LARGE SCALE GENOMIC DNA]</scope>
    <source>
        <strain evidence="10">JCM 17979</strain>
    </source>
</reference>
<dbReference type="PANTHER" id="PTHR30506:SF3">
    <property type="entry name" value="UPF0126 INNER MEMBRANE PROTEIN YADS-RELATED"/>
    <property type="match status" value="1"/>
</dbReference>
<feature type="transmembrane region" description="Helical" evidence="7">
    <location>
        <begin position="153"/>
        <end position="172"/>
    </location>
</feature>
<keyword evidence="6 7" id="KW-0472">Membrane</keyword>
<evidence type="ECO:0000256" key="1">
    <source>
        <dbReference type="ARBA" id="ARBA00004651"/>
    </source>
</evidence>
<dbReference type="EMBL" id="BAABHO010000048">
    <property type="protein sequence ID" value="GAA4804728.1"/>
    <property type="molecule type" value="Genomic_DNA"/>
</dbReference>
<evidence type="ECO:0000313" key="10">
    <source>
        <dbReference type="Proteomes" id="UP001500928"/>
    </source>
</evidence>
<accession>A0ABP9C7J6</accession>
<evidence type="ECO:0000256" key="7">
    <source>
        <dbReference type="SAM" id="Phobius"/>
    </source>
</evidence>
<comment type="similarity">
    <text evidence="2">Belongs to the UPF0126 family.</text>
</comment>
<proteinExistence type="inferred from homology"/>
<organism evidence="9 10">
    <name type="scientific">Actinomycetospora chlora</name>
    <dbReference type="NCBI Taxonomy" id="663608"/>
    <lineage>
        <taxon>Bacteria</taxon>
        <taxon>Bacillati</taxon>
        <taxon>Actinomycetota</taxon>
        <taxon>Actinomycetes</taxon>
        <taxon>Pseudonocardiales</taxon>
        <taxon>Pseudonocardiaceae</taxon>
        <taxon>Actinomycetospora</taxon>
    </lineage>
</organism>
<evidence type="ECO:0000256" key="5">
    <source>
        <dbReference type="ARBA" id="ARBA00022989"/>
    </source>
</evidence>